<sequence>MLNIYRDYREGDEEKKEGLQPFCEYWKNPKQIHGTLVSKEECEKWVKEEIKIPEDKPVMWFRVDNQNFSEIFEKYFYEKPSSLEADPSEGREVSWIFGQKWSCTTSQQTNRIIVSCAQTGEIIDSKISRPHFWNWSVDGQSVRL</sequence>
<dbReference type="EMBL" id="FQ790233">
    <property type="protein sequence ID" value="CBZ40289.1"/>
    <property type="molecule type" value="Genomic_DNA"/>
</dbReference>
<organism evidence="1 2">
    <name type="scientific">Mycoplasma suis (strain KI_3806)</name>
    <dbReference type="NCBI Taxonomy" id="708248"/>
    <lineage>
        <taxon>Bacteria</taxon>
        <taxon>Bacillati</taxon>
        <taxon>Mycoplasmatota</taxon>
        <taxon>Mollicutes</taxon>
        <taxon>Mycoplasmataceae</taxon>
        <taxon>Mycoplasma</taxon>
    </lineage>
</organism>
<dbReference type="HOGENOM" id="CLU_1794394_0_0_14"/>
<reference evidence="1 2" key="1">
    <citation type="journal article" date="2011" name="J. Bacteriol.">
        <title>Complete genome sequence of the hemotrophic Mycoplasma suis strain KI3806.</title>
        <authorList>
            <person name="Oehlerking J."/>
            <person name="Kube M."/>
            <person name="Felder K.M."/>
            <person name="Matter D."/>
            <person name="Wittenbrink M.M."/>
            <person name="Schwarzenbach S."/>
            <person name="Kramer M.M."/>
            <person name="Hoelzle K."/>
            <person name="Hoelzle L.E."/>
        </authorList>
    </citation>
    <scope>NUCLEOTIDE SEQUENCE [LARGE SCALE GENOMIC DNA]</scope>
    <source>
        <strain evidence="2">KI_3806</strain>
    </source>
</reference>
<dbReference type="KEGG" id="msk:MSUIS_01960"/>
<dbReference type="RefSeq" id="WP_013608901.1">
    <property type="nucleotide sequence ID" value="NC_015153.1"/>
</dbReference>
<proteinExistence type="predicted"/>
<evidence type="ECO:0000313" key="1">
    <source>
        <dbReference type="EMBL" id="CBZ40289.1"/>
    </source>
</evidence>
<name>F0V367_MYCS3</name>
<gene>
    <name evidence="1" type="ORF">MSUIS_01960</name>
</gene>
<dbReference type="Proteomes" id="UP000008645">
    <property type="component" value="Chromosome"/>
</dbReference>
<dbReference type="AlphaFoldDB" id="F0V367"/>
<evidence type="ECO:0000313" key="2">
    <source>
        <dbReference type="Proteomes" id="UP000008645"/>
    </source>
</evidence>
<protein>
    <submittedName>
        <fullName evidence="1">Uncharacterized protein</fullName>
    </submittedName>
</protein>
<accession>F0V367</accession>